<dbReference type="SUPFAM" id="SSF53850">
    <property type="entry name" value="Periplasmic binding protein-like II"/>
    <property type="match status" value="1"/>
</dbReference>
<accession>A0A923M4X8</accession>
<dbReference type="Proteomes" id="UP000596827">
    <property type="component" value="Unassembled WGS sequence"/>
</dbReference>
<dbReference type="InterPro" id="IPR006311">
    <property type="entry name" value="TAT_signal"/>
</dbReference>
<dbReference type="Gene3D" id="3.40.190.10">
    <property type="entry name" value="Periplasmic binding protein-like II"/>
    <property type="match status" value="1"/>
</dbReference>
<protein>
    <submittedName>
        <fullName evidence="3">Tripartite tricarboxylate transporter substrate binding protein</fullName>
    </submittedName>
</protein>
<dbReference type="InterPro" id="IPR042100">
    <property type="entry name" value="Bug_dom1"/>
</dbReference>
<name>A0A923M4X8_9BURK</name>
<dbReference type="CDD" id="cd13578">
    <property type="entry name" value="PBP2_Bug27"/>
    <property type="match status" value="1"/>
</dbReference>
<comment type="similarity">
    <text evidence="1">Belongs to the UPF0065 (bug) family.</text>
</comment>
<evidence type="ECO:0000313" key="3">
    <source>
        <dbReference type="EMBL" id="MBC5762988.1"/>
    </source>
</evidence>
<reference evidence="3" key="1">
    <citation type="submission" date="2020-08" db="EMBL/GenBank/DDBJ databases">
        <title>Ramlibacter sp. GTP1 16S ribosomal RNA gene genome sequencing and assembly.</title>
        <authorList>
            <person name="Kang M."/>
        </authorList>
    </citation>
    <scope>NUCLEOTIDE SEQUENCE</scope>
    <source>
        <strain evidence="3">GTP1</strain>
    </source>
</reference>
<comment type="caution">
    <text evidence="3">The sequence shown here is derived from an EMBL/GenBank/DDBJ whole genome shotgun (WGS) entry which is preliminary data.</text>
</comment>
<dbReference type="Pfam" id="PF03401">
    <property type="entry name" value="TctC"/>
    <property type="match status" value="1"/>
</dbReference>
<sequence>MSNSIRPDRRNFLIASAGMLCASAVPLARAQSYPNRPVKIIVAYAPGGANDMTARIYAEALSVRLQQSFVVENRPGASGISGTVQAAKAEPDGYTLMLGAGGVMTINPALHQNLSYEPLRDFAPIGLASRSPLVMVVPSSLPIKSVAELIAHARARPEGISFASPGAGTPLHLAGELFTRQAGIKALHVPYKGSAPGIADVIAGRVDLMCDALNSSLPFIRSGKLRALAVTTAQRSDQLPEVPTLQEAGLKDFDVSSWFGLFAPANTPREIVGLLAAELQKATAMPETRQKIANIGLETVSSTPEQLRAMIEREQLRWKEVVRQANIKP</sequence>
<feature type="signal peptide" evidence="2">
    <location>
        <begin position="1"/>
        <end position="30"/>
    </location>
</feature>
<dbReference type="EMBL" id="JACORU010000001">
    <property type="protein sequence ID" value="MBC5762988.1"/>
    <property type="molecule type" value="Genomic_DNA"/>
</dbReference>
<dbReference type="PROSITE" id="PS51318">
    <property type="entry name" value="TAT"/>
    <property type="match status" value="1"/>
</dbReference>
<feature type="chain" id="PRO_5037944564" evidence="2">
    <location>
        <begin position="31"/>
        <end position="329"/>
    </location>
</feature>
<keyword evidence="2" id="KW-0732">Signal</keyword>
<dbReference type="PANTHER" id="PTHR42928">
    <property type="entry name" value="TRICARBOXYLATE-BINDING PROTEIN"/>
    <property type="match status" value="1"/>
</dbReference>
<dbReference type="PANTHER" id="PTHR42928:SF5">
    <property type="entry name" value="BLR1237 PROTEIN"/>
    <property type="match status" value="1"/>
</dbReference>
<dbReference type="PIRSF" id="PIRSF017082">
    <property type="entry name" value="YflP"/>
    <property type="match status" value="1"/>
</dbReference>
<evidence type="ECO:0000256" key="1">
    <source>
        <dbReference type="ARBA" id="ARBA00006987"/>
    </source>
</evidence>
<proteinExistence type="inferred from homology"/>
<gene>
    <name evidence="3" type="ORF">H8R02_00885</name>
</gene>
<dbReference type="InterPro" id="IPR005064">
    <property type="entry name" value="BUG"/>
</dbReference>
<keyword evidence="4" id="KW-1185">Reference proteome</keyword>
<dbReference type="Gene3D" id="3.40.190.150">
    <property type="entry name" value="Bordetella uptake gene, domain 1"/>
    <property type="match status" value="1"/>
</dbReference>
<evidence type="ECO:0000313" key="4">
    <source>
        <dbReference type="Proteomes" id="UP000596827"/>
    </source>
</evidence>
<evidence type="ECO:0000256" key="2">
    <source>
        <dbReference type="SAM" id="SignalP"/>
    </source>
</evidence>
<dbReference type="AlphaFoldDB" id="A0A923M4X8"/>
<organism evidence="3 4">
    <name type="scientific">Ramlibacter albus</name>
    <dbReference type="NCBI Taxonomy" id="2079448"/>
    <lineage>
        <taxon>Bacteria</taxon>
        <taxon>Pseudomonadati</taxon>
        <taxon>Pseudomonadota</taxon>
        <taxon>Betaproteobacteria</taxon>
        <taxon>Burkholderiales</taxon>
        <taxon>Comamonadaceae</taxon>
        <taxon>Ramlibacter</taxon>
    </lineage>
</organism>